<gene>
    <name evidence="3" type="ORF">GTA51_00480</name>
</gene>
<dbReference type="InterPro" id="IPR001054">
    <property type="entry name" value="A/G_cyclase"/>
</dbReference>
<dbReference type="Gene3D" id="3.30.70.1230">
    <property type="entry name" value="Nucleotide cyclase"/>
    <property type="match status" value="1"/>
</dbReference>
<dbReference type="PANTHER" id="PTHR43081">
    <property type="entry name" value="ADENYLATE CYCLASE, TERMINAL-DIFFERENTIATION SPECIFIC-RELATED"/>
    <property type="match status" value="1"/>
</dbReference>
<keyword evidence="1" id="KW-1133">Transmembrane helix</keyword>
<dbReference type="GO" id="GO:0004016">
    <property type="term" value="F:adenylate cyclase activity"/>
    <property type="evidence" value="ECO:0007669"/>
    <property type="project" value="UniProtKB-ARBA"/>
</dbReference>
<dbReference type="GO" id="GO:0006171">
    <property type="term" value="P:cAMP biosynthetic process"/>
    <property type="evidence" value="ECO:0007669"/>
    <property type="project" value="TreeGrafter"/>
</dbReference>
<dbReference type="EMBL" id="WVUD01000001">
    <property type="protein sequence ID" value="MYL81613.1"/>
    <property type="molecule type" value="Genomic_DNA"/>
</dbReference>
<dbReference type="RefSeq" id="WP_160957780.1">
    <property type="nucleotide sequence ID" value="NZ_WVUD01000001.1"/>
</dbReference>
<evidence type="ECO:0000313" key="4">
    <source>
        <dbReference type="Proteomes" id="UP000482487"/>
    </source>
</evidence>
<name>A0A7C9MIS1_9BACT</name>
<dbReference type="InterPro" id="IPR050697">
    <property type="entry name" value="Adenylyl/Guanylyl_Cyclase_3/4"/>
</dbReference>
<keyword evidence="1" id="KW-0472">Membrane</keyword>
<dbReference type="PROSITE" id="PS50125">
    <property type="entry name" value="GUANYLATE_CYCLASE_2"/>
    <property type="match status" value="1"/>
</dbReference>
<accession>A0A7C9MIS1</accession>
<keyword evidence="4" id="KW-1185">Reference proteome</keyword>
<dbReference type="PANTHER" id="PTHR43081:SF1">
    <property type="entry name" value="ADENYLATE CYCLASE, TERMINAL-DIFFERENTIATION SPECIFIC"/>
    <property type="match status" value="1"/>
</dbReference>
<comment type="caution">
    <text evidence="3">The sequence shown here is derived from an EMBL/GenBank/DDBJ whole genome shotgun (WGS) entry which is preliminary data.</text>
</comment>
<protein>
    <submittedName>
        <fullName evidence="3">CHASE2 domain-containing protein</fullName>
    </submittedName>
</protein>
<dbReference type="SMART" id="SM01080">
    <property type="entry name" value="CHASE2"/>
    <property type="match status" value="1"/>
</dbReference>
<dbReference type="SUPFAM" id="SSF55073">
    <property type="entry name" value="Nucleotide cyclase"/>
    <property type="match status" value="1"/>
</dbReference>
<dbReference type="InterPro" id="IPR029787">
    <property type="entry name" value="Nucleotide_cyclase"/>
</dbReference>
<dbReference type="GO" id="GO:0035556">
    <property type="term" value="P:intracellular signal transduction"/>
    <property type="evidence" value="ECO:0007669"/>
    <property type="project" value="InterPro"/>
</dbReference>
<dbReference type="Proteomes" id="UP000482487">
    <property type="component" value="Unassembled WGS sequence"/>
</dbReference>
<organism evidence="3 4">
    <name type="scientific">Solidesulfovibrio aerotolerans</name>
    <dbReference type="NCBI Taxonomy" id="295255"/>
    <lineage>
        <taxon>Bacteria</taxon>
        <taxon>Pseudomonadati</taxon>
        <taxon>Thermodesulfobacteriota</taxon>
        <taxon>Desulfovibrionia</taxon>
        <taxon>Desulfovibrionales</taxon>
        <taxon>Desulfovibrionaceae</taxon>
        <taxon>Solidesulfovibrio</taxon>
    </lineage>
</organism>
<feature type="transmembrane region" description="Helical" evidence="1">
    <location>
        <begin position="32"/>
        <end position="51"/>
    </location>
</feature>
<evidence type="ECO:0000313" key="3">
    <source>
        <dbReference type="EMBL" id="MYL81613.1"/>
    </source>
</evidence>
<evidence type="ECO:0000259" key="2">
    <source>
        <dbReference type="PROSITE" id="PS50125"/>
    </source>
</evidence>
<evidence type="ECO:0000256" key="1">
    <source>
        <dbReference type="SAM" id="Phobius"/>
    </source>
</evidence>
<feature type="transmembrane region" description="Helical" evidence="1">
    <location>
        <begin position="370"/>
        <end position="387"/>
    </location>
</feature>
<sequence>MSQPTTAAATPASPAAPPDAHRDIFRKRLRHGLTAGLVGLAAAWLLSLTGITDAFEARSFDWRARLLAPKTSATDAVRLILLDQASLDWGAKENGLSWPWPREVYGFILDFCRRGGAAGVAFDVLYTEPSAYGVADDTALAEAGQRLDKLALAVFLGRETGEDTTWPAAMPAPSLAVAGLNPWLAGLPPDVAPVYPKAAFPVPEVAAGAKILGNVSQEPDPDGIYRRVSLFGVFDGRPVPSLSLAAFMLRHPGVSLDVAPGVLHLGKATIPLDPWGRVIPRWRASSAFPAVSAAAVIQSELALRDGGTPALDPEIFRDRFVLFGFSAPGLLDMRPSPVAGVTSGVEIHAQTLESLLSGDFVRDTLPRVDWVVTAVLALVSGLAVSLATGAMAGAACVILLVPLPGLLAVAAYALGLWLPLALPETAVAASLATAVLIGYATEGRQKRFIKTAFRQYLSPAVIEQLIANPDRMALGGELRELTIFFSDLQGFTSISEGLGPQELTAFLNTYLTAMTDIILEEGGTVDKYEGDAIIAFWNAPLDQPDHATRAVRTALRCQRKLAEMRPLFDTMVHREVIMRVGLNTGPAVVGNMGSNSRFDYTMLGDAVNLASRLEGINKQFGTQTMISQATRDAMGETIAARTLARVAVVGRAEPVVVSEPLWPEEAAERAEMLAVYAKALDAFIAGHFAKALELFCQIDKIDPAAASYVVRCRDCLAVPPVAWKGVCVMTSK</sequence>
<reference evidence="3 4" key="1">
    <citation type="submission" date="2020-01" db="EMBL/GenBank/DDBJ databases">
        <title>Genome sequence of Desulfovibrio aerotolerans DSM 16695(T).</title>
        <authorList>
            <person name="Karnachuk O."/>
            <person name="Avakyan M."/>
            <person name="Mardanov A."/>
            <person name="Kadnikov V."/>
            <person name="Ravin N."/>
        </authorList>
    </citation>
    <scope>NUCLEOTIDE SEQUENCE [LARGE SCALE GENOMIC DNA]</scope>
    <source>
        <strain evidence="3 4">DSM 16695</strain>
    </source>
</reference>
<dbReference type="AlphaFoldDB" id="A0A7C9MIS1"/>
<dbReference type="Pfam" id="PF00211">
    <property type="entry name" value="Guanylate_cyc"/>
    <property type="match status" value="1"/>
</dbReference>
<keyword evidence="1" id="KW-0812">Transmembrane</keyword>
<feature type="domain" description="Guanylate cyclase" evidence="2">
    <location>
        <begin position="482"/>
        <end position="614"/>
    </location>
</feature>
<proteinExistence type="predicted"/>
<dbReference type="SMART" id="SM00044">
    <property type="entry name" value="CYCc"/>
    <property type="match status" value="1"/>
</dbReference>
<dbReference type="CDD" id="cd07302">
    <property type="entry name" value="CHD"/>
    <property type="match status" value="1"/>
</dbReference>
<feature type="transmembrane region" description="Helical" evidence="1">
    <location>
        <begin position="394"/>
        <end position="414"/>
    </location>
</feature>
<dbReference type="OrthoDB" id="9806735at2"/>
<dbReference type="Pfam" id="PF05226">
    <property type="entry name" value="CHASE2"/>
    <property type="match status" value="1"/>
</dbReference>
<dbReference type="InterPro" id="IPR007890">
    <property type="entry name" value="CHASE2"/>
</dbReference>